<dbReference type="Proteomes" id="UP000676456">
    <property type="component" value="Unassembled WGS sequence"/>
</dbReference>
<name>A0A942UGZ9_9BACI</name>
<accession>A0A942UGZ9</accession>
<evidence type="ECO:0000256" key="3">
    <source>
        <dbReference type="ARBA" id="ARBA00023163"/>
    </source>
</evidence>
<proteinExistence type="predicted"/>
<organism evidence="5 6">
    <name type="scientific">Lederbergia citrea</name>
    <dbReference type="NCBI Taxonomy" id="2833581"/>
    <lineage>
        <taxon>Bacteria</taxon>
        <taxon>Bacillati</taxon>
        <taxon>Bacillota</taxon>
        <taxon>Bacilli</taxon>
        <taxon>Bacillales</taxon>
        <taxon>Bacillaceae</taxon>
        <taxon>Lederbergia</taxon>
    </lineage>
</organism>
<dbReference type="Gene3D" id="3.20.80.10">
    <property type="entry name" value="Regulatory factor, effector binding domain"/>
    <property type="match status" value="1"/>
</dbReference>
<keyword evidence="6" id="KW-1185">Reference proteome</keyword>
<dbReference type="PROSITE" id="PS01124">
    <property type="entry name" value="HTH_ARAC_FAMILY_2"/>
    <property type="match status" value="1"/>
</dbReference>
<dbReference type="InterPro" id="IPR018060">
    <property type="entry name" value="HTH_AraC"/>
</dbReference>
<keyword evidence="3" id="KW-0804">Transcription</keyword>
<dbReference type="GO" id="GO:0043565">
    <property type="term" value="F:sequence-specific DNA binding"/>
    <property type="evidence" value="ECO:0007669"/>
    <property type="project" value="InterPro"/>
</dbReference>
<evidence type="ECO:0000256" key="1">
    <source>
        <dbReference type="ARBA" id="ARBA00023015"/>
    </source>
</evidence>
<keyword evidence="1" id="KW-0805">Transcription regulation</keyword>
<dbReference type="InterPro" id="IPR029442">
    <property type="entry name" value="GyrI-like"/>
</dbReference>
<dbReference type="InterPro" id="IPR011256">
    <property type="entry name" value="Reg_factor_effector_dom_sf"/>
</dbReference>
<dbReference type="InterPro" id="IPR050959">
    <property type="entry name" value="MarA-like"/>
</dbReference>
<dbReference type="InterPro" id="IPR010499">
    <property type="entry name" value="AraC_E-bd"/>
</dbReference>
<dbReference type="SUPFAM" id="SSF46689">
    <property type="entry name" value="Homeodomain-like"/>
    <property type="match status" value="2"/>
</dbReference>
<feature type="domain" description="HTH araC/xylS-type" evidence="4">
    <location>
        <begin position="8"/>
        <end position="106"/>
    </location>
</feature>
<evidence type="ECO:0000259" key="4">
    <source>
        <dbReference type="PROSITE" id="PS01124"/>
    </source>
</evidence>
<dbReference type="PANTHER" id="PTHR47504:SF5">
    <property type="entry name" value="RIGHT ORIGIN-BINDING PROTEIN"/>
    <property type="match status" value="1"/>
</dbReference>
<dbReference type="SUPFAM" id="SSF55136">
    <property type="entry name" value="Probable bacterial effector-binding domain"/>
    <property type="match status" value="1"/>
</dbReference>
<dbReference type="Pfam" id="PF06445">
    <property type="entry name" value="GyrI-like"/>
    <property type="match status" value="1"/>
</dbReference>
<dbReference type="GO" id="GO:0003700">
    <property type="term" value="F:DNA-binding transcription factor activity"/>
    <property type="evidence" value="ECO:0007669"/>
    <property type="project" value="InterPro"/>
</dbReference>
<dbReference type="Pfam" id="PF12833">
    <property type="entry name" value="HTH_18"/>
    <property type="match status" value="1"/>
</dbReference>
<dbReference type="Gene3D" id="1.10.10.60">
    <property type="entry name" value="Homeodomain-like"/>
    <property type="match status" value="2"/>
</dbReference>
<keyword evidence="2" id="KW-0238">DNA-binding</keyword>
<reference evidence="5 6" key="1">
    <citation type="submission" date="2021-05" db="EMBL/GenBank/DDBJ databases">
        <title>Novel Bacillus species.</title>
        <authorList>
            <person name="Liu G."/>
        </authorList>
    </citation>
    <scope>NUCLEOTIDE SEQUENCE [LARGE SCALE GENOMIC DNA]</scope>
    <source>
        <strain evidence="5 6">FJAT-49682</strain>
    </source>
</reference>
<evidence type="ECO:0000256" key="2">
    <source>
        <dbReference type="ARBA" id="ARBA00023125"/>
    </source>
</evidence>
<evidence type="ECO:0000313" key="6">
    <source>
        <dbReference type="Proteomes" id="UP000676456"/>
    </source>
</evidence>
<dbReference type="PROSITE" id="PS00041">
    <property type="entry name" value="HTH_ARAC_FAMILY_1"/>
    <property type="match status" value="1"/>
</dbReference>
<evidence type="ECO:0000313" key="5">
    <source>
        <dbReference type="EMBL" id="MBS4221260.1"/>
    </source>
</evidence>
<gene>
    <name evidence="5" type="ORF">KHA91_00640</name>
</gene>
<dbReference type="InterPro" id="IPR009057">
    <property type="entry name" value="Homeodomain-like_sf"/>
</dbReference>
<dbReference type="SMART" id="SM00342">
    <property type="entry name" value="HTH_ARAC"/>
    <property type="match status" value="1"/>
</dbReference>
<dbReference type="EMBL" id="JAGYPN010000001">
    <property type="protein sequence ID" value="MBS4221260.1"/>
    <property type="molecule type" value="Genomic_DNA"/>
</dbReference>
<dbReference type="PRINTS" id="PR00032">
    <property type="entry name" value="HTHARAC"/>
</dbReference>
<dbReference type="SMART" id="SM00871">
    <property type="entry name" value="AraC_E_bind"/>
    <property type="match status" value="1"/>
</dbReference>
<dbReference type="InterPro" id="IPR018062">
    <property type="entry name" value="HTH_AraC-typ_CS"/>
</dbReference>
<dbReference type="InterPro" id="IPR020449">
    <property type="entry name" value="Tscrpt_reg_AraC-type_HTH"/>
</dbReference>
<comment type="caution">
    <text evidence="5">The sequence shown here is derived from an EMBL/GenBank/DDBJ whole genome shotgun (WGS) entry which is preliminary data.</text>
</comment>
<dbReference type="AlphaFoldDB" id="A0A942UGZ9"/>
<dbReference type="PANTHER" id="PTHR47504">
    <property type="entry name" value="RIGHT ORIGIN-BINDING PROTEIN"/>
    <property type="match status" value="1"/>
</dbReference>
<dbReference type="RefSeq" id="WP_213096305.1">
    <property type="nucleotide sequence ID" value="NZ_JAGYPH010000001.1"/>
</dbReference>
<protein>
    <submittedName>
        <fullName evidence="5">AraC family transcriptional regulator</fullName>
    </submittedName>
</protein>
<sequence length="287" mass="32476">MAWVESLQKAIEYMEDHLLDNITIENIAKQANSSAFHFQRTFSILTDMSVGEYIRRRRLTLAAEELTRTNEKIIDIAHKYGYDTPEAFSKAFRRQHGITPTEARRNIGKLKSYNRLVIQVSLKGAEPMQYKIVEKENFQVVGVKEEFSCNNGENFVGIPKMWEEVHEKGTVDLLSKVNNGQLKGILGVCVDKGASESGQSIDYWIAAASEGDVPEGFQSLNIPASKWVIFEVHGPMPDAIQNVWKQILSEWFPSSGYKHAGTPDLEVYPDGDPSSPDYYSEIWIPIK</sequence>